<protein>
    <recommendedName>
        <fullName evidence="3">PE-PGRS family protein</fullName>
    </recommendedName>
</protein>
<dbReference type="RefSeq" id="WP_311632833.1">
    <property type="nucleotide sequence ID" value="NZ_JAVREN010000048.1"/>
</dbReference>
<sequence length="274" mass="30201">MTYNLLLTGDADPVQFAAVIAEAFRLDPASVEVAAEDDDSRTWDADVSCEYTRVHGDVTWSLVIYAAETVAERPTEGSLALRFARALNAATLFPADEKLPSVWRIATPAGETAYARLAEPEDDDGEFRVTESEIRIPGLPHAAVSPFPDVIREMQLPTPITDRIAATEDVRGLLVNWERLTVRAETGWPPSGAYPASLYLEDLRLRDRITSLAQNLPEQERDGITSVVAEVDAKYRRVTVDDGGVALAEATGTPVDDLVAKPWYWLRRPTHLPC</sequence>
<name>A0ABU2LED2_9ACTN</name>
<evidence type="ECO:0000313" key="2">
    <source>
        <dbReference type="Proteomes" id="UP001183388"/>
    </source>
</evidence>
<evidence type="ECO:0008006" key="3">
    <source>
        <dbReference type="Google" id="ProtNLM"/>
    </source>
</evidence>
<comment type="caution">
    <text evidence="1">The sequence shown here is derived from an EMBL/GenBank/DDBJ whole genome shotgun (WGS) entry which is preliminary data.</text>
</comment>
<gene>
    <name evidence="1" type="ORF">RM780_23355</name>
</gene>
<accession>A0ABU2LED2</accession>
<reference evidence="2" key="1">
    <citation type="submission" date="2023-07" db="EMBL/GenBank/DDBJ databases">
        <title>30 novel species of actinomycetes from the DSMZ collection.</title>
        <authorList>
            <person name="Nouioui I."/>
        </authorList>
    </citation>
    <scope>NUCLEOTIDE SEQUENCE [LARGE SCALE GENOMIC DNA]</scope>
    <source>
        <strain evidence="2">DSM 44917</strain>
    </source>
</reference>
<proteinExistence type="predicted"/>
<evidence type="ECO:0000313" key="1">
    <source>
        <dbReference type="EMBL" id="MDT0309867.1"/>
    </source>
</evidence>
<keyword evidence="2" id="KW-1185">Reference proteome</keyword>
<organism evidence="1 2">
    <name type="scientific">Streptomyces boetiae</name>
    <dbReference type="NCBI Taxonomy" id="3075541"/>
    <lineage>
        <taxon>Bacteria</taxon>
        <taxon>Bacillati</taxon>
        <taxon>Actinomycetota</taxon>
        <taxon>Actinomycetes</taxon>
        <taxon>Kitasatosporales</taxon>
        <taxon>Streptomycetaceae</taxon>
        <taxon>Streptomyces</taxon>
    </lineage>
</organism>
<dbReference type="Proteomes" id="UP001183388">
    <property type="component" value="Unassembled WGS sequence"/>
</dbReference>
<dbReference type="EMBL" id="JAVREN010000048">
    <property type="protein sequence ID" value="MDT0309867.1"/>
    <property type="molecule type" value="Genomic_DNA"/>
</dbReference>